<dbReference type="PROSITE" id="PS50005">
    <property type="entry name" value="TPR"/>
    <property type="match status" value="1"/>
</dbReference>
<organism evidence="4 5">
    <name type="scientific">Seminavis robusta</name>
    <dbReference type="NCBI Taxonomy" id="568900"/>
    <lineage>
        <taxon>Eukaryota</taxon>
        <taxon>Sar</taxon>
        <taxon>Stramenopiles</taxon>
        <taxon>Ochrophyta</taxon>
        <taxon>Bacillariophyta</taxon>
        <taxon>Bacillariophyceae</taxon>
        <taxon>Bacillariophycidae</taxon>
        <taxon>Naviculales</taxon>
        <taxon>Naviculaceae</taxon>
        <taxon>Seminavis</taxon>
    </lineage>
</organism>
<keyword evidence="1" id="KW-0677">Repeat</keyword>
<evidence type="ECO:0000313" key="4">
    <source>
        <dbReference type="EMBL" id="CAB9514700.1"/>
    </source>
</evidence>
<comment type="caution">
    <text evidence="4">The sequence shown here is derived from an EMBL/GenBank/DDBJ whole genome shotgun (WGS) entry which is preliminary data.</text>
</comment>
<reference evidence="4" key="1">
    <citation type="submission" date="2020-06" db="EMBL/GenBank/DDBJ databases">
        <authorList>
            <consortium name="Plant Systems Biology data submission"/>
        </authorList>
    </citation>
    <scope>NUCLEOTIDE SEQUENCE</scope>
    <source>
        <strain evidence="4">D6</strain>
    </source>
</reference>
<evidence type="ECO:0000256" key="2">
    <source>
        <dbReference type="ARBA" id="ARBA00022803"/>
    </source>
</evidence>
<dbReference type="PANTHER" id="PTHR22904">
    <property type="entry name" value="TPR REPEAT CONTAINING PROTEIN"/>
    <property type="match status" value="1"/>
</dbReference>
<protein>
    <submittedName>
        <fullName evidence="4">Hsp70-Hsp90 organizing protein 2</fullName>
    </submittedName>
</protein>
<name>A0A9N8E9X3_9STRA</name>
<dbReference type="Gene3D" id="1.25.40.10">
    <property type="entry name" value="Tetratricopeptide repeat domain"/>
    <property type="match status" value="1"/>
</dbReference>
<accession>A0A9N8E9X3</accession>
<keyword evidence="2 3" id="KW-0802">TPR repeat</keyword>
<dbReference type="InterPro" id="IPR019734">
    <property type="entry name" value="TPR_rpt"/>
</dbReference>
<evidence type="ECO:0000313" key="5">
    <source>
        <dbReference type="Proteomes" id="UP001153069"/>
    </source>
</evidence>
<dbReference type="GO" id="GO:0051879">
    <property type="term" value="F:Hsp90 protein binding"/>
    <property type="evidence" value="ECO:0007669"/>
    <property type="project" value="TreeGrafter"/>
</dbReference>
<feature type="repeat" description="TPR" evidence="3">
    <location>
        <begin position="83"/>
        <end position="116"/>
    </location>
</feature>
<dbReference type="SUPFAM" id="SSF48452">
    <property type="entry name" value="TPR-like"/>
    <property type="match status" value="1"/>
</dbReference>
<proteinExistence type="predicted"/>
<dbReference type="EMBL" id="CAICTM010000668">
    <property type="protein sequence ID" value="CAB9514700.1"/>
    <property type="molecule type" value="Genomic_DNA"/>
</dbReference>
<dbReference type="InterPro" id="IPR011990">
    <property type="entry name" value="TPR-like_helical_dom_sf"/>
</dbReference>
<dbReference type="OrthoDB" id="2423701at2759"/>
<dbReference type="Pfam" id="PF13432">
    <property type="entry name" value="TPR_16"/>
    <property type="match status" value="1"/>
</dbReference>
<dbReference type="Proteomes" id="UP001153069">
    <property type="component" value="Unassembled WGS sequence"/>
</dbReference>
<dbReference type="SMART" id="SM00028">
    <property type="entry name" value="TPR"/>
    <property type="match status" value="3"/>
</dbReference>
<dbReference type="AlphaFoldDB" id="A0A9N8E9X3"/>
<evidence type="ECO:0000256" key="1">
    <source>
        <dbReference type="ARBA" id="ARBA00022737"/>
    </source>
</evidence>
<dbReference type="Pfam" id="PF13181">
    <property type="entry name" value="TPR_8"/>
    <property type="match status" value="1"/>
</dbReference>
<gene>
    <name evidence="4" type="ORF">SEMRO_669_G184530.1</name>
</gene>
<evidence type="ECO:0000256" key="3">
    <source>
        <dbReference type="PROSITE-ProRule" id="PRU00339"/>
    </source>
</evidence>
<dbReference type="PANTHER" id="PTHR22904:SF523">
    <property type="entry name" value="STRESS-INDUCED-PHOSPHOPROTEIN 1"/>
    <property type="match status" value="1"/>
</dbReference>
<sequence>MGKDTTMHSKNEAQVKRYLDMGNNAFRDERWDDAITYYTQAISKGDKEYQCYSNRSAAYLKKGDLLEALEDAGQCISIKPNYHKGHIRRVAVYHQMEEYEDAIEAYKAGLEHCPNDKTLQKGLRAAQKKVHKLNHPQDEEPPEEEAEKVLKTFQF</sequence>
<keyword evidence="5" id="KW-1185">Reference proteome</keyword>